<proteinExistence type="predicted"/>
<dbReference type="EMBL" id="HBUF01515303">
    <property type="protein sequence ID" value="CAG6747667.1"/>
    <property type="molecule type" value="Transcribed_RNA"/>
</dbReference>
<protein>
    <submittedName>
        <fullName evidence="1">Uncharacterized protein</fullName>
    </submittedName>
</protein>
<dbReference type="Gene3D" id="3.40.630.30">
    <property type="match status" value="1"/>
</dbReference>
<reference evidence="1" key="1">
    <citation type="submission" date="2021-05" db="EMBL/GenBank/DDBJ databases">
        <authorList>
            <person name="Alioto T."/>
            <person name="Alioto T."/>
            <person name="Gomez Garrido J."/>
        </authorList>
    </citation>
    <scope>NUCLEOTIDE SEQUENCE</scope>
</reference>
<evidence type="ECO:0000313" key="1">
    <source>
        <dbReference type="EMBL" id="CAG6747666.1"/>
    </source>
</evidence>
<dbReference type="EMBL" id="HBUF01515302">
    <property type="protein sequence ID" value="CAG6747666.1"/>
    <property type="molecule type" value="Transcribed_RNA"/>
</dbReference>
<name>A0A8D8ZKK7_9HEMI</name>
<accession>A0A8D8ZKK7</accession>
<dbReference type="EMBL" id="HBUF01515301">
    <property type="protein sequence ID" value="CAG6747665.1"/>
    <property type="molecule type" value="Transcribed_RNA"/>
</dbReference>
<sequence length="99" mass="10856">MFLGTLPDYCGKHLATDVSKVCLQVASQTSAAAVTILCTSPWTERISKGLGFDLLARGKIRDVPVEFKDSEGKPYAELFEDDAEYTLRAFPLTSPNTKL</sequence>
<organism evidence="1">
    <name type="scientific">Cacopsylla melanoneura</name>
    <dbReference type="NCBI Taxonomy" id="428564"/>
    <lineage>
        <taxon>Eukaryota</taxon>
        <taxon>Metazoa</taxon>
        <taxon>Ecdysozoa</taxon>
        <taxon>Arthropoda</taxon>
        <taxon>Hexapoda</taxon>
        <taxon>Insecta</taxon>
        <taxon>Pterygota</taxon>
        <taxon>Neoptera</taxon>
        <taxon>Paraneoptera</taxon>
        <taxon>Hemiptera</taxon>
        <taxon>Sternorrhyncha</taxon>
        <taxon>Psylloidea</taxon>
        <taxon>Psyllidae</taxon>
        <taxon>Psyllinae</taxon>
        <taxon>Cacopsylla</taxon>
    </lineage>
</organism>
<dbReference type="AlphaFoldDB" id="A0A8D8ZKK7"/>